<name>A0A452SWD0_URSAM</name>
<proteinExistence type="predicted"/>
<dbReference type="STRING" id="9643.ENSUAMP00000037224"/>
<dbReference type="InterPro" id="IPR051559">
    <property type="entry name" value="HIF_prolyl_hydroxylases"/>
</dbReference>
<dbReference type="Ensembl" id="ENSUAMT00000041437.1">
    <property type="protein sequence ID" value="ENSUAMP00000037224.1"/>
    <property type="gene ID" value="ENSUAMG00000028190.1"/>
</dbReference>
<dbReference type="GO" id="GO:0031418">
    <property type="term" value="F:L-ascorbic acid binding"/>
    <property type="evidence" value="ECO:0007669"/>
    <property type="project" value="UniProtKB-KW"/>
</dbReference>
<sequence length="126" mass="14311">MMVSYSGNRLGYVRHVDNPHSNGHCIICNYYLNQNWDIKVHGGLLQIFPEGWPVVIDIEPFFDGLLIFWSDQQNPREVQPPYATRYAITICNVCRVPVNSPPSSSLCTVDHLNVSLSYRLCNGSQV</sequence>
<reference evidence="4" key="1">
    <citation type="submission" date="2016-06" db="EMBL/GenBank/DDBJ databases">
        <title>De novo assembly and RNA-Seq shows season-dependent expression and editing in black bear kidneys.</title>
        <authorList>
            <person name="Korstanje R."/>
            <person name="Srivastava A."/>
            <person name="Sarsani V.K."/>
            <person name="Sheehan S.M."/>
            <person name="Seger R.L."/>
            <person name="Barter M.E."/>
            <person name="Lindqvist C."/>
            <person name="Brody L.C."/>
            <person name="Mullikin J.C."/>
        </authorList>
    </citation>
    <scope>NUCLEOTIDE SEQUENCE [LARGE SCALE GENOMIC DNA]</scope>
</reference>
<accession>A0A452SWD0</accession>
<keyword evidence="4" id="KW-1185">Reference proteome</keyword>
<dbReference type="Pfam" id="PF13640">
    <property type="entry name" value="2OG-FeII_Oxy_3"/>
    <property type="match status" value="1"/>
</dbReference>
<feature type="domain" description="Prolyl 4-hydroxylase alpha subunit Fe(2+) 2OG dioxygenase" evidence="2">
    <location>
        <begin position="4"/>
        <end position="89"/>
    </location>
</feature>
<dbReference type="PANTHER" id="PTHR12907">
    <property type="entry name" value="EGL NINE HOMOLOG-RELATED"/>
    <property type="match status" value="1"/>
</dbReference>
<evidence type="ECO:0000313" key="4">
    <source>
        <dbReference type="Proteomes" id="UP000291022"/>
    </source>
</evidence>
<evidence type="ECO:0000313" key="3">
    <source>
        <dbReference type="Ensembl" id="ENSUAMP00000037224.1"/>
    </source>
</evidence>
<dbReference type="Proteomes" id="UP000291022">
    <property type="component" value="Unassembled WGS sequence"/>
</dbReference>
<dbReference type="GO" id="GO:0005737">
    <property type="term" value="C:cytoplasm"/>
    <property type="evidence" value="ECO:0007669"/>
    <property type="project" value="TreeGrafter"/>
</dbReference>
<dbReference type="GO" id="GO:0005634">
    <property type="term" value="C:nucleus"/>
    <property type="evidence" value="ECO:0007669"/>
    <property type="project" value="TreeGrafter"/>
</dbReference>
<dbReference type="PANTHER" id="PTHR12907:SF6">
    <property type="entry name" value="PROLYL HYDROXYLASE EGLN2"/>
    <property type="match status" value="1"/>
</dbReference>
<protein>
    <recommendedName>
        <fullName evidence="2">Prolyl 4-hydroxylase alpha subunit Fe(2+) 2OG dioxygenase domain-containing protein</fullName>
    </recommendedName>
</protein>
<organism evidence="3 4">
    <name type="scientific">Ursus americanus</name>
    <name type="common">American black bear</name>
    <name type="synonym">Euarctos americanus</name>
    <dbReference type="NCBI Taxonomy" id="9643"/>
    <lineage>
        <taxon>Eukaryota</taxon>
        <taxon>Metazoa</taxon>
        <taxon>Chordata</taxon>
        <taxon>Craniata</taxon>
        <taxon>Vertebrata</taxon>
        <taxon>Euteleostomi</taxon>
        <taxon>Mammalia</taxon>
        <taxon>Eutheria</taxon>
        <taxon>Laurasiatheria</taxon>
        <taxon>Carnivora</taxon>
        <taxon>Caniformia</taxon>
        <taxon>Ursidae</taxon>
        <taxon>Ursus</taxon>
    </lineage>
</organism>
<dbReference type="GO" id="GO:0008198">
    <property type="term" value="F:ferrous iron binding"/>
    <property type="evidence" value="ECO:0007669"/>
    <property type="project" value="TreeGrafter"/>
</dbReference>
<reference evidence="3" key="3">
    <citation type="submission" date="2025-09" db="UniProtKB">
        <authorList>
            <consortium name="Ensembl"/>
        </authorList>
    </citation>
    <scope>IDENTIFICATION</scope>
</reference>
<dbReference type="GeneTree" id="ENSGT00940000160655"/>
<dbReference type="GO" id="GO:0071456">
    <property type="term" value="P:cellular response to hypoxia"/>
    <property type="evidence" value="ECO:0007669"/>
    <property type="project" value="TreeGrafter"/>
</dbReference>
<dbReference type="AlphaFoldDB" id="A0A452SWD0"/>
<dbReference type="InterPro" id="IPR044862">
    <property type="entry name" value="Pro_4_hyd_alph_FE2OG_OXY"/>
</dbReference>
<dbReference type="Gene3D" id="2.60.120.620">
    <property type="entry name" value="q2cbj1_9rhob like domain"/>
    <property type="match status" value="1"/>
</dbReference>
<evidence type="ECO:0000256" key="1">
    <source>
        <dbReference type="ARBA" id="ARBA00022896"/>
    </source>
</evidence>
<keyword evidence="1" id="KW-0847">Vitamin C</keyword>
<dbReference type="OMA" id="RYAITIC"/>
<evidence type="ECO:0000259" key="2">
    <source>
        <dbReference type="Pfam" id="PF13640"/>
    </source>
</evidence>
<dbReference type="GO" id="GO:0031545">
    <property type="term" value="F:peptidyl-proline 4-dioxygenase activity"/>
    <property type="evidence" value="ECO:0007669"/>
    <property type="project" value="TreeGrafter"/>
</dbReference>
<reference evidence="3" key="2">
    <citation type="submission" date="2025-08" db="UniProtKB">
        <authorList>
            <consortium name="Ensembl"/>
        </authorList>
    </citation>
    <scope>IDENTIFICATION</scope>
</reference>